<dbReference type="InterPro" id="IPR052016">
    <property type="entry name" value="Bact_Sigma-Reg"/>
</dbReference>
<evidence type="ECO:0000256" key="2">
    <source>
        <dbReference type="SAM" id="MobiDB-lite"/>
    </source>
</evidence>
<dbReference type="Gene3D" id="3.30.565.10">
    <property type="entry name" value="Histidine kinase-like ATPase, C-terminal domain"/>
    <property type="match status" value="1"/>
</dbReference>
<dbReference type="EMBL" id="JBHSXS010000015">
    <property type="protein sequence ID" value="MFC6882857.1"/>
    <property type="molecule type" value="Genomic_DNA"/>
</dbReference>
<dbReference type="Pfam" id="PF00989">
    <property type="entry name" value="PAS"/>
    <property type="match status" value="1"/>
</dbReference>
<dbReference type="InterPro" id="IPR001932">
    <property type="entry name" value="PPM-type_phosphatase-like_dom"/>
</dbReference>
<sequence length="876" mass="93858">MVIARRRQTTSAQQATGPDGPPAAAGGGAGPATPRLFEQHLLGVTRLAVIALNGHGRVGQWSDTAEELFGLGRVQALGRSLTTLLHLPPEHRGVFEPDSFAKVWCGTCAVPRVDGGDRAEVAWWVYPIERSTGGPEAGGVRVLALAADLRRLRDEGPGLGMGDVLVVSPPTSSRSAASGVRLLRIEPALLPPDEHDTAPLGHRLADLLPLMGPSAAELIVSRVLELGYPAIDLNVTVRLPIVPHWDGMPRALRLRPRSLAATPPGAEAEGGAEGGVEADAEPSPAVEPGPDRRSAGKRKRARGGASPRTLVPPPPLAGDLETMAVREQFSYLGEAGQQIGSSLDHLQAARSLAQVLVPRLADFAAVELLEHVVAAETERPVREIDESTLMRRIAVVHDDEPGRWDDVVPEDELLNLPKETPFVQAMRTGRAVHVPRIDRERAERLAGLLAHRGLRPLLSGRAMLIVPLIARGQVLGTFELLRRSDRPGFDEFDLVLAEELARRAALCIDNGRLYQREARTAQELQRSMLPADPPKTAGARVCFRYRPAGQVAQVGGDWFDAIPLPGCRLGIVVGDVMGHGLTSAAIMGQLRTAVRTLAAQDLRPDRLLRQLDSLAQRLGDGYLATCLYAVYDPVERRCQVANAGHVPPVLVSPYGESRVLPVPEGVPIGVGGEPFDTVEIGVEDGSRLVLCTDGLLERRDRDIDVGLEELRAHLAGSSPYLDSTCDAVLKALTTTVPSDDIALVAVGFDGIAKDDVVTWNLPAEASMVPEARAMVAAKLAEWGLAALTDAVQLMVSELVTNALVHGAGSIAMRLIRGTALLCEVYDDGNELPRLRHADATDESGRGLHLVGHLAERWGTNRTERGKVVWFEHALAG</sequence>
<feature type="domain" description="PAS" evidence="3">
    <location>
        <begin position="49"/>
        <end position="86"/>
    </location>
</feature>
<dbReference type="Gene3D" id="3.60.40.10">
    <property type="entry name" value="PPM-type phosphatase domain"/>
    <property type="match status" value="1"/>
</dbReference>
<keyword evidence="1" id="KW-0378">Hydrolase</keyword>
<dbReference type="InterPro" id="IPR035965">
    <property type="entry name" value="PAS-like_dom_sf"/>
</dbReference>
<comment type="caution">
    <text evidence="4">The sequence shown here is derived from an EMBL/GenBank/DDBJ whole genome shotgun (WGS) entry which is preliminary data.</text>
</comment>
<feature type="region of interest" description="Disordered" evidence="2">
    <location>
        <begin position="1"/>
        <end position="32"/>
    </location>
</feature>
<dbReference type="InterPro" id="IPR000014">
    <property type="entry name" value="PAS"/>
</dbReference>
<dbReference type="SUPFAM" id="SSF81606">
    <property type="entry name" value="PP2C-like"/>
    <property type="match status" value="1"/>
</dbReference>
<dbReference type="PROSITE" id="PS50112">
    <property type="entry name" value="PAS"/>
    <property type="match status" value="1"/>
</dbReference>
<evidence type="ECO:0000259" key="3">
    <source>
        <dbReference type="PROSITE" id="PS50112"/>
    </source>
</evidence>
<dbReference type="CDD" id="cd16936">
    <property type="entry name" value="HATPase_RsbW-like"/>
    <property type="match status" value="1"/>
</dbReference>
<reference evidence="5" key="1">
    <citation type="journal article" date="2019" name="Int. J. Syst. Evol. Microbiol.">
        <title>The Global Catalogue of Microorganisms (GCM) 10K type strain sequencing project: providing services to taxonomists for standard genome sequencing and annotation.</title>
        <authorList>
            <consortium name="The Broad Institute Genomics Platform"/>
            <consortium name="The Broad Institute Genome Sequencing Center for Infectious Disease"/>
            <person name="Wu L."/>
            <person name="Ma J."/>
        </authorList>
    </citation>
    <scope>NUCLEOTIDE SEQUENCE [LARGE SCALE GENOMIC DNA]</scope>
    <source>
        <strain evidence="5">JCM 3369</strain>
    </source>
</reference>
<dbReference type="InterPro" id="IPR029016">
    <property type="entry name" value="GAF-like_dom_sf"/>
</dbReference>
<feature type="region of interest" description="Disordered" evidence="2">
    <location>
        <begin position="261"/>
        <end position="318"/>
    </location>
</feature>
<dbReference type="Gene3D" id="3.30.450.40">
    <property type="match status" value="1"/>
</dbReference>
<evidence type="ECO:0000313" key="4">
    <source>
        <dbReference type="EMBL" id="MFC6882857.1"/>
    </source>
</evidence>
<feature type="compositionally biased region" description="Low complexity" evidence="2">
    <location>
        <begin position="15"/>
        <end position="24"/>
    </location>
</feature>
<evidence type="ECO:0000313" key="5">
    <source>
        <dbReference type="Proteomes" id="UP001596380"/>
    </source>
</evidence>
<dbReference type="InterPro" id="IPR036890">
    <property type="entry name" value="HATPase_C_sf"/>
</dbReference>
<dbReference type="PANTHER" id="PTHR43156">
    <property type="entry name" value="STAGE II SPORULATION PROTEIN E-RELATED"/>
    <property type="match status" value="1"/>
</dbReference>
<evidence type="ECO:0000256" key="1">
    <source>
        <dbReference type="ARBA" id="ARBA00022801"/>
    </source>
</evidence>
<dbReference type="Proteomes" id="UP001596380">
    <property type="component" value="Unassembled WGS sequence"/>
</dbReference>
<dbReference type="CDD" id="cd00130">
    <property type="entry name" value="PAS"/>
    <property type="match status" value="1"/>
</dbReference>
<keyword evidence="5" id="KW-1185">Reference proteome</keyword>
<accession>A0ABW2CM27</accession>
<dbReference type="Gene3D" id="3.30.450.20">
    <property type="entry name" value="PAS domain"/>
    <property type="match status" value="1"/>
</dbReference>
<dbReference type="InterPro" id="IPR003594">
    <property type="entry name" value="HATPase_dom"/>
</dbReference>
<dbReference type="SUPFAM" id="SSF55785">
    <property type="entry name" value="PYP-like sensor domain (PAS domain)"/>
    <property type="match status" value="1"/>
</dbReference>
<dbReference type="InterPro" id="IPR003018">
    <property type="entry name" value="GAF"/>
</dbReference>
<gene>
    <name evidence="4" type="ORF">ACFQKB_24090</name>
</gene>
<proteinExistence type="predicted"/>
<dbReference type="RefSeq" id="WP_378063549.1">
    <property type="nucleotide sequence ID" value="NZ_JBHSXS010000015.1"/>
</dbReference>
<organism evidence="4 5">
    <name type="scientific">Actinomadura yumaensis</name>
    <dbReference type="NCBI Taxonomy" id="111807"/>
    <lineage>
        <taxon>Bacteria</taxon>
        <taxon>Bacillati</taxon>
        <taxon>Actinomycetota</taxon>
        <taxon>Actinomycetes</taxon>
        <taxon>Streptosporangiales</taxon>
        <taxon>Thermomonosporaceae</taxon>
        <taxon>Actinomadura</taxon>
    </lineage>
</organism>
<dbReference type="SUPFAM" id="SSF55874">
    <property type="entry name" value="ATPase domain of HSP90 chaperone/DNA topoisomerase II/histidine kinase"/>
    <property type="match status" value="1"/>
</dbReference>
<dbReference type="PANTHER" id="PTHR43156:SF2">
    <property type="entry name" value="STAGE II SPORULATION PROTEIN E"/>
    <property type="match status" value="1"/>
</dbReference>
<dbReference type="InterPro" id="IPR013767">
    <property type="entry name" value="PAS_fold"/>
</dbReference>
<dbReference type="SMART" id="SM00065">
    <property type="entry name" value="GAF"/>
    <property type="match status" value="1"/>
</dbReference>
<dbReference type="InterPro" id="IPR036457">
    <property type="entry name" value="PPM-type-like_dom_sf"/>
</dbReference>
<dbReference type="Pfam" id="PF01590">
    <property type="entry name" value="GAF"/>
    <property type="match status" value="1"/>
</dbReference>
<dbReference type="Pfam" id="PF07228">
    <property type="entry name" value="SpoIIE"/>
    <property type="match status" value="1"/>
</dbReference>
<protein>
    <submittedName>
        <fullName evidence="4">SpoIIE family protein phosphatase</fullName>
    </submittedName>
</protein>
<dbReference type="SUPFAM" id="SSF55781">
    <property type="entry name" value="GAF domain-like"/>
    <property type="match status" value="1"/>
</dbReference>
<dbReference type="Pfam" id="PF13581">
    <property type="entry name" value="HATPase_c_2"/>
    <property type="match status" value="1"/>
</dbReference>
<dbReference type="SMART" id="SM00331">
    <property type="entry name" value="PP2C_SIG"/>
    <property type="match status" value="1"/>
</dbReference>
<name>A0ABW2CM27_9ACTN</name>